<feature type="transmembrane region" description="Helical" evidence="1">
    <location>
        <begin position="139"/>
        <end position="156"/>
    </location>
</feature>
<dbReference type="Pfam" id="PF05661">
    <property type="entry name" value="DUF808"/>
    <property type="match status" value="1"/>
</dbReference>
<accession>A0A2U0I5P0</accession>
<dbReference type="RefSeq" id="WP_116693444.1">
    <property type="nucleotide sequence ID" value="NZ_QEHR01000002.1"/>
</dbReference>
<keyword evidence="1" id="KW-1133">Transmembrane helix</keyword>
<evidence type="ECO:0000313" key="2">
    <source>
        <dbReference type="EMBL" id="PVW16425.1"/>
    </source>
</evidence>
<dbReference type="EMBL" id="QEHR01000002">
    <property type="protein sequence ID" value="PVW16425.1"/>
    <property type="molecule type" value="Genomic_DNA"/>
</dbReference>
<feature type="transmembrane region" description="Helical" evidence="1">
    <location>
        <begin position="260"/>
        <end position="282"/>
    </location>
</feature>
<dbReference type="AlphaFoldDB" id="A0A2U0I5P0"/>
<dbReference type="GO" id="GO:0005886">
    <property type="term" value="C:plasma membrane"/>
    <property type="evidence" value="ECO:0007669"/>
    <property type="project" value="TreeGrafter"/>
</dbReference>
<dbReference type="PIRSF" id="PIRSF016660">
    <property type="entry name" value="YedI"/>
    <property type="match status" value="1"/>
</dbReference>
<name>A0A2U0I5P0_9FLAO</name>
<gene>
    <name evidence="2" type="ORF">DDV96_03975</name>
</gene>
<keyword evidence="1" id="KW-0812">Transmembrane</keyword>
<feature type="transmembrane region" description="Helical" evidence="1">
    <location>
        <begin position="70"/>
        <end position="99"/>
    </location>
</feature>
<evidence type="ECO:0000313" key="3">
    <source>
        <dbReference type="Proteomes" id="UP000245962"/>
    </source>
</evidence>
<dbReference type="PANTHER" id="PTHR30503:SF3">
    <property type="entry name" value="INNER MEMBRANE PROTEIN YEDI"/>
    <property type="match status" value="1"/>
</dbReference>
<dbReference type="OrthoDB" id="9814178at2"/>
<reference evidence="2 3" key="1">
    <citation type="submission" date="2018-04" db="EMBL/GenBank/DDBJ databases">
        <title>Marixanthomonas spongiae HN-E44 sp. nov., isolated from a marine sponge.</title>
        <authorList>
            <person name="Luo L."/>
            <person name="Zhuang L."/>
        </authorList>
    </citation>
    <scope>NUCLEOTIDE SEQUENCE [LARGE SCALE GENOMIC DNA]</scope>
    <source>
        <strain evidence="2 3">HN-E44</strain>
    </source>
</reference>
<feature type="transmembrane region" description="Helical" evidence="1">
    <location>
        <begin position="168"/>
        <end position="190"/>
    </location>
</feature>
<dbReference type="InterPro" id="IPR008526">
    <property type="entry name" value="YedI"/>
</dbReference>
<protein>
    <submittedName>
        <fullName evidence="2">DUF808 domain-containing protein</fullName>
    </submittedName>
</protein>
<dbReference type="Proteomes" id="UP000245962">
    <property type="component" value="Unassembled WGS sequence"/>
</dbReference>
<proteinExistence type="predicted"/>
<comment type="caution">
    <text evidence="2">The sequence shown here is derived from an EMBL/GenBank/DDBJ whole genome shotgun (WGS) entry which is preliminary data.</text>
</comment>
<sequence length="293" mass="31549">MASGFFALLDDIATLMDDVSVMSKVAAKKTAGILGDDLAVNAEKASGFMSDRELPVLWAITKGSFLNKLIILPIAFLLSAFLPVAITVILLLGGLYLAYEGAEKIYEFIVPHAHGKKDEHPQNLSEAERMSLEKERIKSAILTDFILSIEIVIIALGTVTKEPLTNQILVVSIIALIATIGVYGIVALLVRMDEFGLKLIDLNEQDDSFSDKVGKFLVAALPKVIKSLSVIGTIALLLVSGGIFVHNIDFVHHLVAGFPFVLGELVVGLVVGVVVLLVILGLKKGWQAVRQPQ</sequence>
<evidence type="ECO:0000256" key="1">
    <source>
        <dbReference type="SAM" id="Phobius"/>
    </source>
</evidence>
<dbReference type="PANTHER" id="PTHR30503">
    <property type="entry name" value="INNER MEMBRANE PROTEIN YEDI"/>
    <property type="match status" value="1"/>
</dbReference>
<feature type="transmembrane region" description="Helical" evidence="1">
    <location>
        <begin position="228"/>
        <end position="248"/>
    </location>
</feature>
<keyword evidence="1" id="KW-0472">Membrane</keyword>
<keyword evidence="3" id="KW-1185">Reference proteome</keyword>
<organism evidence="2 3">
    <name type="scientific">Marixanthomonas spongiae</name>
    <dbReference type="NCBI Taxonomy" id="2174845"/>
    <lineage>
        <taxon>Bacteria</taxon>
        <taxon>Pseudomonadati</taxon>
        <taxon>Bacteroidota</taxon>
        <taxon>Flavobacteriia</taxon>
        <taxon>Flavobacteriales</taxon>
        <taxon>Flavobacteriaceae</taxon>
        <taxon>Marixanthomonas</taxon>
    </lineage>
</organism>